<protein>
    <submittedName>
        <fullName evidence="1">Uncharacterized protein</fullName>
    </submittedName>
</protein>
<evidence type="ECO:0000313" key="2">
    <source>
        <dbReference type="Proteomes" id="UP001412067"/>
    </source>
</evidence>
<gene>
    <name evidence="1" type="ORF">KSP40_PGU008803</name>
</gene>
<reference evidence="1 2" key="1">
    <citation type="journal article" date="2022" name="Nat. Plants">
        <title>Genomes of leafy and leafless Platanthera orchids illuminate the evolution of mycoheterotrophy.</title>
        <authorList>
            <person name="Li M.H."/>
            <person name="Liu K.W."/>
            <person name="Li Z."/>
            <person name="Lu H.C."/>
            <person name="Ye Q.L."/>
            <person name="Zhang D."/>
            <person name="Wang J.Y."/>
            <person name="Li Y.F."/>
            <person name="Zhong Z.M."/>
            <person name="Liu X."/>
            <person name="Yu X."/>
            <person name="Liu D.K."/>
            <person name="Tu X.D."/>
            <person name="Liu B."/>
            <person name="Hao Y."/>
            <person name="Liao X.Y."/>
            <person name="Jiang Y.T."/>
            <person name="Sun W.H."/>
            <person name="Chen J."/>
            <person name="Chen Y.Q."/>
            <person name="Ai Y."/>
            <person name="Zhai J.W."/>
            <person name="Wu S.S."/>
            <person name="Zhou Z."/>
            <person name="Hsiao Y.Y."/>
            <person name="Wu W.L."/>
            <person name="Chen Y.Y."/>
            <person name="Lin Y.F."/>
            <person name="Hsu J.L."/>
            <person name="Li C.Y."/>
            <person name="Wang Z.W."/>
            <person name="Zhao X."/>
            <person name="Zhong W.Y."/>
            <person name="Ma X.K."/>
            <person name="Ma L."/>
            <person name="Huang J."/>
            <person name="Chen G.Z."/>
            <person name="Huang M.Z."/>
            <person name="Huang L."/>
            <person name="Peng D.H."/>
            <person name="Luo Y.B."/>
            <person name="Zou S.Q."/>
            <person name="Chen S.P."/>
            <person name="Lan S."/>
            <person name="Tsai W.C."/>
            <person name="Van de Peer Y."/>
            <person name="Liu Z.J."/>
        </authorList>
    </citation>
    <scope>NUCLEOTIDE SEQUENCE [LARGE SCALE GENOMIC DNA]</scope>
    <source>
        <strain evidence="1">Lor288</strain>
    </source>
</reference>
<keyword evidence="2" id="KW-1185">Reference proteome</keyword>
<accession>A0ABR2N5B6</accession>
<name>A0ABR2N5B6_9ASPA</name>
<dbReference type="Proteomes" id="UP001412067">
    <property type="component" value="Unassembled WGS sequence"/>
</dbReference>
<proteinExistence type="predicted"/>
<organism evidence="1 2">
    <name type="scientific">Platanthera guangdongensis</name>
    <dbReference type="NCBI Taxonomy" id="2320717"/>
    <lineage>
        <taxon>Eukaryota</taxon>
        <taxon>Viridiplantae</taxon>
        <taxon>Streptophyta</taxon>
        <taxon>Embryophyta</taxon>
        <taxon>Tracheophyta</taxon>
        <taxon>Spermatophyta</taxon>
        <taxon>Magnoliopsida</taxon>
        <taxon>Liliopsida</taxon>
        <taxon>Asparagales</taxon>
        <taxon>Orchidaceae</taxon>
        <taxon>Orchidoideae</taxon>
        <taxon>Orchideae</taxon>
        <taxon>Orchidinae</taxon>
        <taxon>Platanthera</taxon>
    </lineage>
</organism>
<evidence type="ECO:0000313" key="1">
    <source>
        <dbReference type="EMBL" id="KAK8971336.1"/>
    </source>
</evidence>
<comment type="caution">
    <text evidence="1">The sequence shown here is derived from an EMBL/GenBank/DDBJ whole genome shotgun (WGS) entry which is preliminary data.</text>
</comment>
<dbReference type="EMBL" id="JBBWWR010000001">
    <property type="protein sequence ID" value="KAK8971336.1"/>
    <property type="molecule type" value="Genomic_DNA"/>
</dbReference>
<sequence length="166" mass="18319">MYCHVVDEGRRPVPATYLYHYIKKNISVIEGSQATARQTAELLRAVVSHQRLPYTNQALALLDAVRDIGEQLIAANPRLLPTKTRSDNSAGIALMVRRTMLKSVITARMTPVVPNTFPNFVHSISMISSATPPTSSSIFDLSFIATNISRLSATTVDDFLSFYSFA</sequence>